<evidence type="ECO:0008006" key="9">
    <source>
        <dbReference type="Google" id="ProtNLM"/>
    </source>
</evidence>
<dbReference type="HOGENOM" id="CLU_028365_0_0_1"/>
<feature type="transmembrane region" description="Helical" evidence="6">
    <location>
        <begin position="478"/>
        <end position="496"/>
    </location>
</feature>
<evidence type="ECO:0000256" key="1">
    <source>
        <dbReference type="ARBA" id="ARBA00004141"/>
    </source>
</evidence>
<keyword evidence="2 6" id="KW-0812">Transmembrane</keyword>
<feature type="transmembrane region" description="Helical" evidence="6">
    <location>
        <begin position="212"/>
        <end position="234"/>
    </location>
</feature>
<dbReference type="EnsemblMetazoa" id="tetur08g00480.1">
    <property type="protein sequence ID" value="tetur08g00480.1"/>
    <property type="gene ID" value="tetur08g00480"/>
</dbReference>
<organism evidence="7 8">
    <name type="scientific">Tetranychus urticae</name>
    <name type="common">Two-spotted spider mite</name>
    <dbReference type="NCBI Taxonomy" id="32264"/>
    <lineage>
        <taxon>Eukaryota</taxon>
        <taxon>Metazoa</taxon>
        <taxon>Ecdysozoa</taxon>
        <taxon>Arthropoda</taxon>
        <taxon>Chelicerata</taxon>
        <taxon>Arachnida</taxon>
        <taxon>Acari</taxon>
        <taxon>Acariformes</taxon>
        <taxon>Trombidiformes</taxon>
        <taxon>Prostigmata</taxon>
        <taxon>Eleutherengona</taxon>
        <taxon>Raphignathae</taxon>
        <taxon>Tetranychoidea</taxon>
        <taxon>Tetranychidae</taxon>
        <taxon>Tetranychus</taxon>
    </lineage>
</organism>
<dbReference type="Gene3D" id="1.20.1250.20">
    <property type="entry name" value="MFS general substrate transporter like domains"/>
    <property type="match status" value="1"/>
</dbReference>
<feature type="transmembrane region" description="Helical" evidence="6">
    <location>
        <begin position="12"/>
        <end position="30"/>
    </location>
</feature>
<reference evidence="7" key="2">
    <citation type="submission" date="2015-06" db="UniProtKB">
        <authorList>
            <consortium name="EnsemblMetazoa"/>
        </authorList>
    </citation>
    <scope>IDENTIFICATION</scope>
</reference>
<reference evidence="8" key="1">
    <citation type="submission" date="2011-08" db="EMBL/GenBank/DDBJ databases">
        <authorList>
            <person name="Rombauts S."/>
        </authorList>
    </citation>
    <scope>NUCLEOTIDE SEQUENCE</scope>
    <source>
        <strain evidence="8">London</strain>
    </source>
</reference>
<keyword evidence="3 6" id="KW-1133">Transmembrane helix</keyword>
<feature type="transmembrane region" description="Helical" evidence="6">
    <location>
        <begin position="81"/>
        <end position="101"/>
    </location>
</feature>
<evidence type="ECO:0000256" key="5">
    <source>
        <dbReference type="SAM" id="MobiDB-lite"/>
    </source>
</evidence>
<evidence type="ECO:0000256" key="3">
    <source>
        <dbReference type="ARBA" id="ARBA00022989"/>
    </source>
</evidence>
<dbReference type="PANTHER" id="PTHR23507:SF1">
    <property type="entry name" value="FI18259P1-RELATED"/>
    <property type="match status" value="1"/>
</dbReference>
<evidence type="ECO:0000256" key="2">
    <source>
        <dbReference type="ARBA" id="ARBA00022692"/>
    </source>
</evidence>
<keyword evidence="4 6" id="KW-0472">Membrane</keyword>
<dbReference type="Pfam" id="PF07690">
    <property type="entry name" value="MFS_1"/>
    <property type="match status" value="1"/>
</dbReference>
<feature type="transmembrane region" description="Helical" evidence="6">
    <location>
        <begin position="411"/>
        <end position="432"/>
    </location>
</feature>
<name>T1KAI2_TETUR</name>
<dbReference type="InterPro" id="IPR011701">
    <property type="entry name" value="MFS"/>
</dbReference>
<feature type="transmembrane region" description="Helical" evidence="6">
    <location>
        <begin position="177"/>
        <end position="200"/>
    </location>
</feature>
<comment type="subcellular location">
    <subcellularLocation>
        <location evidence="1">Membrane</location>
        <topology evidence="1">Multi-pass membrane protein</topology>
    </subcellularLocation>
</comment>
<evidence type="ECO:0000313" key="7">
    <source>
        <dbReference type="EnsemblMetazoa" id="tetur08g00480.1"/>
    </source>
</evidence>
<accession>T1KAI2</accession>
<evidence type="ECO:0000256" key="4">
    <source>
        <dbReference type="ARBA" id="ARBA00023136"/>
    </source>
</evidence>
<proteinExistence type="predicted"/>
<feature type="transmembrane region" description="Helical" evidence="6">
    <location>
        <begin position="319"/>
        <end position="338"/>
    </location>
</feature>
<dbReference type="OrthoDB" id="6506707at2759"/>
<gene>
    <name evidence="7" type="primary">107362807</name>
</gene>
<feature type="transmembrane region" description="Helical" evidence="6">
    <location>
        <begin position="444"/>
        <end position="466"/>
    </location>
</feature>
<dbReference type="AlphaFoldDB" id="T1KAI2"/>
<sequence length="534" mass="58429">MSKLKESIELIKLLRIDFYMALFMFGYGVYQVPIVEFVQDKICLNQLGKDTESCRSLNSGDVALADLQSQVITAATSMRNYQTLVSTIPGVIQSFFFGYWIDKYPSHIRLLLVAPCVGMFIQSTSLIYQCINFKIPIENSLWSFLAMGLGGGQSLALAASFTYAAKKTPQKYRSIRFAIVDLFIFTAFPLGVAAGGKILAAKPWFGGEERNFTGVFTASAISMIIGIIWAIVFINDSGPRERKPSAEANGTNGNPSSPASEAATSMTEIDLTDNGPQTSAKETKQTAWAIAADIFNLANVYKTFKTFFRKRDNNDRLKVVLLSFSVLIVFVSLLGESMFGFQYTEKEFLWNSEKYSEIAALVTIAQSLGTVIGSTLLKNVAKLEDAEVAALGTLSHFLGNLIRGIPTVTTYIAGSLTFCLAGIAIPATRSVLTQIIDFNEIGQILAIIACFQAVGPLVASVITTAVFEATIDSAPSTAYHVLSALVIPPLIVQVWVSCIKESKEKKPTPEVKFIRKSDIVRIEEPSRPQDTEKF</sequence>
<dbReference type="eggNOG" id="KOG2816">
    <property type="taxonomic scope" value="Eukaryota"/>
</dbReference>
<dbReference type="GO" id="GO:0016020">
    <property type="term" value="C:membrane"/>
    <property type="evidence" value="ECO:0007669"/>
    <property type="project" value="UniProtKB-SubCell"/>
</dbReference>
<evidence type="ECO:0000313" key="8">
    <source>
        <dbReference type="Proteomes" id="UP000015104"/>
    </source>
</evidence>
<dbReference type="KEGG" id="tut:107362807"/>
<evidence type="ECO:0000256" key="6">
    <source>
        <dbReference type="SAM" id="Phobius"/>
    </source>
</evidence>
<dbReference type="GO" id="GO:0022857">
    <property type="term" value="F:transmembrane transporter activity"/>
    <property type="evidence" value="ECO:0007669"/>
    <property type="project" value="InterPro"/>
</dbReference>
<protein>
    <recommendedName>
        <fullName evidence="9">Major facilitator superfamily (MFS) profile domain-containing protein</fullName>
    </recommendedName>
</protein>
<feature type="region of interest" description="Disordered" evidence="5">
    <location>
        <begin position="242"/>
        <end position="265"/>
    </location>
</feature>
<dbReference type="Proteomes" id="UP000015104">
    <property type="component" value="Unassembled WGS sequence"/>
</dbReference>
<feature type="transmembrane region" description="Helical" evidence="6">
    <location>
        <begin position="108"/>
        <end position="128"/>
    </location>
</feature>
<dbReference type="SUPFAM" id="SSF103473">
    <property type="entry name" value="MFS general substrate transporter"/>
    <property type="match status" value="1"/>
</dbReference>
<keyword evidence="8" id="KW-1185">Reference proteome</keyword>
<dbReference type="EMBL" id="CAEY01001939">
    <property type="status" value="NOT_ANNOTATED_CDS"/>
    <property type="molecule type" value="Genomic_DNA"/>
</dbReference>
<feature type="compositionally biased region" description="Polar residues" evidence="5">
    <location>
        <begin position="248"/>
        <end position="265"/>
    </location>
</feature>
<dbReference type="PANTHER" id="PTHR23507">
    <property type="entry name" value="ZGC:174356"/>
    <property type="match status" value="1"/>
</dbReference>
<dbReference type="InterPro" id="IPR036259">
    <property type="entry name" value="MFS_trans_sf"/>
</dbReference>
<feature type="transmembrane region" description="Helical" evidence="6">
    <location>
        <begin position="140"/>
        <end position="165"/>
    </location>
</feature>
<dbReference type="OMA" id="PCILALF"/>